<evidence type="ECO:0000313" key="1">
    <source>
        <dbReference type="EMBL" id="KXG21013.1"/>
    </source>
</evidence>
<evidence type="ECO:0000313" key="2">
    <source>
        <dbReference type="Proteomes" id="UP000000768"/>
    </source>
</evidence>
<protein>
    <submittedName>
        <fullName evidence="1">Uncharacterized protein</fullName>
    </submittedName>
</protein>
<sequence>MHQHAACGSECMRTFHCLQCKNQVDEQYWHAESYLWSEPLLGIVLSSCLRHFSFLTATVVQPGNTSSKTQPNPPSPSFSENVFWLSSLFVQTRIP</sequence>
<gene>
    <name evidence="1" type="ORF">SORBI_3009G004000</name>
</gene>
<dbReference type="Proteomes" id="UP000000768">
    <property type="component" value="Chromosome 9"/>
</dbReference>
<name>A0A1B6P5U4_SORBI</name>
<dbReference type="AlphaFoldDB" id="A0A1B6P5U4"/>
<organism evidence="1 2">
    <name type="scientific">Sorghum bicolor</name>
    <name type="common">Sorghum</name>
    <name type="synonym">Sorghum vulgare</name>
    <dbReference type="NCBI Taxonomy" id="4558"/>
    <lineage>
        <taxon>Eukaryota</taxon>
        <taxon>Viridiplantae</taxon>
        <taxon>Streptophyta</taxon>
        <taxon>Embryophyta</taxon>
        <taxon>Tracheophyta</taxon>
        <taxon>Spermatophyta</taxon>
        <taxon>Magnoliopsida</taxon>
        <taxon>Liliopsida</taxon>
        <taxon>Poales</taxon>
        <taxon>Poaceae</taxon>
        <taxon>PACMAD clade</taxon>
        <taxon>Panicoideae</taxon>
        <taxon>Andropogonodae</taxon>
        <taxon>Andropogoneae</taxon>
        <taxon>Sorghinae</taxon>
        <taxon>Sorghum</taxon>
    </lineage>
</organism>
<reference evidence="2" key="2">
    <citation type="journal article" date="2018" name="Plant J.">
        <title>The Sorghum bicolor reference genome: improved assembly, gene annotations, a transcriptome atlas, and signatures of genome organization.</title>
        <authorList>
            <person name="McCormick R.F."/>
            <person name="Truong S.K."/>
            <person name="Sreedasyam A."/>
            <person name="Jenkins J."/>
            <person name="Shu S."/>
            <person name="Sims D."/>
            <person name="Kennedy M."/>
            <person name="Amirebrahimi M."/>
            <person name="Weers B.D."/>
            <person name="McKinley B."/>
            <person name="Mattison A."/>
            <person name="Morishige D.T."/>
            <person name="Grimwood J."/>
            <person name="Schmutz J."/>
            <person name="Mullet J.E."/>
        </authorList>
    </citation>
    <scope>NUCLEOTIDE SEQUENCE [LARGE SCALE GENOMIC DNA]</scope>
    <source>
        <strain evidence="2">cv. BTx623</strain>
    </source>
</reference>
<reference evidence="1 2" key="1">
    <citation type="journal article" date="2009" name="Nature">
        <title>The Sorghum bicolor genome and the diversification of grasses.</title>
        <authorList>
            <person name="Paterson A.H."/>
            <person name="Bowers J.E."/>
            <person name="Bruggmann R."/>
            <person name="Dubchak I."/>
            <person name="Grimwood J."/>
            <person name="Gundlach H."/>
            <person name="Haberer G."/>
            <person name="Hellsten U."/>
            <person name="Mitros T."/>
            <person name="Poliakov A."/>
            <person name="Schmutz J."/>
            <person name="Spannagl M."/>
            <person name="Tang H."/>
            <person name="Wang X."/>
            <person name="Wicker T."/>
            <person name="Bharti A.K."/>
            <person name="Chapman J."/>
            <person name="Feltus F.A."/>
            <person name="Gowik U."/>
            <person name="Grigoriev I.V."/>
            <person name="Lyons E."/>
            <person name="Maher C.A."/>
            <person name="Martis M."/>
            <person name="Narechania A."/>
            <person name="Otillar R.P."/>
            <person name="Penning B.W."/>
            <person name="Salamov A.A."/>
            <person name="Wang Y."/>
            <person name="Zhang L."/>
            <person name="Carpita N.C."/>
            <person name="Freeling M."/>
            <person name="Gingle A.R."/>
            <person name="Hash C.T."/>
            <person name="Keller B."/>
            <person name="Klein P."/>
            <person name="Kresovich S."/>
            <person name="McCann M.C."/>
            <person name="Ming R."/>
            <person name="Peterson D.G."/>
            <person name="Mehboob-ur-Rahman"/>
            <person name="Ware D."/>
            <person name="Westhoff P."/>
            <person name="Mayer K.F."/>
            <person name="Messing J."/>
            <person name="Rokhsar D.S."/>
        </authorList>
    </citation>
    <scope>NUCLEOTIDE SEQUENCE [LARGE SCALE GENOMIC DNA]</scope>
    <source>
        <strain evidence="2">cv. BTx623</strain>
    </source>
</reference>
<proteinExistence type="predicted"/>
<accession>A0A1B6P5U4</accession>
<dbReference type="Gramene" id="KXG21013">
    <property type="protein sequence ID" value="KXG21013"/>
    <property type="gene ID" value="SORBI_3009G004000"/>
</dbReference>
<dbReference type="InParanoid" id="A0A1B6P5U4"/>
<keyword evidence="2" id="KW-1185">Reference proteome</keyword>
<dbReference type="EMBL" id="CM000768">
    <property type="protein sequence ID" value="KXG21013.1"/>
    <property type="molecule type" value="Genomic_DNA"/>
</dbReference>